<proteinExistence type="predicted"/>
<evidence type="ECO:0000313" key="2">
    <source>
        <dbReference type="Proteomes" id="UP000030635"/>
    </source>
</evidence>
<accession>A0A0A7G0F8</accession>
<keyword evidence="2" id="KW-1185">Reference proteome</keyword>
<sequence length="57" mass="6793">MKFKESDMKKYSLIKSEEKKPCMICEKETIFIDYCCEGRLCSSECSEKFYNMVAEQE</sequence>
<dbReference type="RefSeq" id="WP_158380632.1">
    <property type="nucleotide sequence ID" value="NZ_CP006906.1"/>
</dbReference>
<organism evidence="1 2">
    <name type="scientific">Clostridium baratii str. Sullivan</name>
    <dbReference type="NCBI Taxonomy" id="1415775"/>
    <lineage>
        <taxon>Bacteria</taxon>
        <taxon>Bacillati</taxon>
        <taxon>Bacillota</taxon>
        <taxon>Clostridia</taxon>
        <taxon>Eubacteriales</taxon>
        <taxon>Clostridiaceae</taxon>
        <taxon>Clostridium</taxon>
    </lineage>
</organism>
<dbReference type="AlphaFoldDB" id="A0A0A7G0F8"/>
<reference evidence="1 2" key="1">
    <citation type="journal article" date="2015" name="Infect. Genet. Evol.">
        <title>Genomic sequences of six botulinum neurotoxin-producing strains representing three clostridial species illustrate the mobility and diversity of botulinum neurotoxin genes.</title>
        <authorList>
            <person name="Smith T.J."/>
            <person name="Hill K.K."/>
            <person name="Xie G."/>
            <person name="Foley B.T."/>
            <person name="Williamson C.H."/>
            <person name="Foster J.T."/>
            <person name="Johnson S.L."/>
            <person name="Chertkov O."/>
            <person name="Teshima H."/>
            <person name="Gibbons H.S."/>
            <person name="Johnsky L.A."/>
            <person name="Karavis M.A."/>
            <person name="Smith L.A."/>
        </authorList>
    </citation>
    <scope>NUCLEOTIDE SEQUENCE [LARGE SCALE GENOMIC DNA]</scope>
    <source>
        <strain evidence="1">Sullivan</strain>
        <plasmid evidence="2">Plasmid pCBJ</plasmid>
    </source>
</reference>
<name>A0A0A7G0F8_9CLOT</name>
<geneLocation type="plasmid" evidence="1 2">
    <name>pCBJ</name>
</geneLocation>
<gene>
    <name evidence="1" type="ORF">U729_3116</name>
</gene>
<keyword evidence="1" id="KW-0614">Plasmid</keyword>
<evidence type="ECO:0000313" key="1">
    <source>
        <dbReference type="EMBL" id="AIY85297.1"/>
    </source>
</evidence>
<protein>
    <submittedName>
        <fullName evidence="1">Uncharacterized protein</fullName>
    </submittedName>
</protein>
<dbReference type="EMBL" id="CP006906">
    <property type="protein sequence ID" value="AIY85297.1"/>
    <property type="molecule type" value="Genomic_DNA"/>
</dbReference>
<dbReference type="Proteomes" id="UP000030635">
    <property type="component" value="Plasmid pCBJ"/>
</dbReference>
<dbReference type="KEGG" id="cbv:U729_3116"/>
<dbReference type="HOGENOM" id="CLU_2988445_0_0_9"/>